<dbReference type="InterPro" id="IPR035093">
    <property type="entry name" value="RelE/ParE_toxin_dom_sf"/>
</dbReference>
<dbReference type="Proteomes" id="UP001320691">
    <property type="component" value="Unassembled WGS sequence"/>
</dbReference>
<dbReference type="RefSeq" id="WP_259259493.1">
    <property type="nucleotide sequence ID" value="NZ_JANUEK010000001.1"/>
</dbReference>
<evidence type="ECO:0000256" key="1">
    <source>
        <dbReference type="ARBA" id="ARBA00022649"/>
    </source>
</evidence>
<organism evidence="3 4">
    <name type="scientific">Stenotrophomonas rhizophila</name>
    <dbReference type="NCBI Taxonomy" id="216778"/>
    <lineage>
        <taxon>Bacteria</taxon>
        <taxon>Pseudomonadati</taxon>
        <taxon>Pseudomonadota</taxon>
        <taxon>Gammaproteobacteria</taxon>
        <taxon>Lysobacterales</taxon>
        <taxon>Lysobacteraceae</taxon>
        <taxon>Stenotrophomonas</taxon>
    </lineage>
</organism>
<reference evidence="3" key="1">
    <citation type="submission" date="2022-08" db="EMBL/GenBank/DDBJ databases">
        <title>Genomic analyses of the natural microbiome of Caenorhabditis elegans.</title>
        <authorList>
            <person name="Samuel B."/>
        </authorList>
    </citation>
    <scope>NUCLEOTIDE SEQUENCE</scope>
    <source>
        <strain evidence="3">BIGb0277</strain>
    </source>
</reference>
<evidence type="ECO:0000313" key="3">
    <source>
        <dbReference type="EMBL" id="MCS4278728.1"/>
    </source>
</evidence>
<evidence type="ECO:0000256" key="2">
    <source>
        <dbReference type="SAM" id="MobiDB-lite"/>
    </source>
</evidence>
<proteinExistence type="predicted"/>
<accession>A0AAW5PE96</accession>
<dbReference type="AlphaFoldDB" id="A0AAW5PE96"/>
<dbReference type="EMBL" id="JANUEK010000001">
    <property type="protein sequence ID" value="MCS4278728.1"/>
    <property type="molecule type" value="Genomic_DNA"/>
</dbReference>
<dbReference type="Pfam" id="PF05016">
    <property type="entry name" value="ParE_toxin"/>
    <property type="match status" value="1"/>
</dbReference>
<evidence type="ECO:0000313" key="4">
    <source>
        <dbReference type="Proteomes" id="UP001320691"/>
    </source>
</evidence>
<dbReference type="Gene3D" id="3.30.2310.20">
    <property type="entry name" value="RelE-like"/>
    <property type="match status" value="1"/>
</dbReference>
<comment type="caution">
    <text evidence="3">The sequence shown here is derived from an EMBL/GenBank/DDBJ whole genome shotgun (WGS) entry which is preliminary data.</text>
</comment>
<sequence>MKPIEWRPRAERDVAEAALWFARQGGLALGERFIATVDAALARIAAFPEAGSDRHAWVTEELPVPLRFTVLPVFDRYLIYYLDLPDRVDILRVWDTSRGLDALMDQTPSPSSGARSAIHADDASARPHPSCTDMIS</sequence>
<gene>
    <name evidence="3" type="ORF">M2412_000689</name>
</gene>
<keyword evidence="1" id="KW-1277">Toxin-antitoxin system</keyword>
<name>A0AAW5PE96_9GAMM</name>
<dbReference type="InterPro" id="IPR007712">
    <property type="entry name" value="RelE/ParE_toxin"/>
</dbReference>
<feature type="region of interest" description="Disordered" evidence="2">
    <location>
        <begin position="105"/>
        <end position="136"/>
    </location>
</feature>
<protein>
    <submittedName>
        <fullName evidence="3">Toxin ParE1/3/4</fullName>
    </submittedName>
</protein>